<organism evidence="2">
    <name type="scientific">Pandoravirus quercus</name>
    <dbReference type="NCBI Taxonomy" id="2107709"/>
    <lineage>
        <taxon>Viruses</taxon>
        <taxon>Pandoravirus</taxon>
    </lineage>
</organism>
<dbReference type="GeneID" id="36843461"/>
<dbReference type="KEGG" id="vg:36843461"/>
<feature type="region of interest" description="Disordered" evidence="1">
    <location>
        <begin position="319"/>
        <end position="343"/>
    </location>
</feature>
<protein>
    <recommendedName>
        <fullName evidence="3">Atrophin-1 incomplete domain containing protein</fullName>
    </recommendedName>
</protein>
<sequence>MEAPARLPYNTIEQAVLARGLDDFVSLGPTEMLFFLCDALSSDPDLVANDLVAPFMYYYERVVSEARARSAEQREAAASIGIPVMDGPGGNLAAFAVFMFLAQTDFANVIGGQMDAWAAANGMSDPRASNAGLAAALTGVLDLEKPLPAPDAGESLDSYYERAIPAAVAEYLFRLDGRNDTQGAPWPYYRLVIGDGGASDILDRWWWLDPLAYFSLPQGADNMSADLVADAIGRMVVGLLPIAGDTVDAQVANWQRDYDPSAYPWTAAPALGSASDPCARARGDLNAVGLSTIVVGPNQAATAEAPLAAALAPAAAIVGAPSPRPQPQLQPPTPSVQQPSYRPSTAGFSVFEAPPTPLPTVREAILQQQQQQAEGPRAVSAKRRRDALDAGALAAAAMTPQEAAQYPTPGNIALATLARVSPLSRQPIEAVEIVPPPDVCAICRSRVAIPSDVLDYLAPDWNAWEAAGGNADDYRKHVLGLIQDYQRNGLPGAPTSPTAEPASRRRRLSRDEEEEQQPPTGTGDPIVARVLRDRGLVNAYGVGALLGMIDAWSADPDASEFYSAFIQGQSQAVGAVCRECAMRAGEIYAEEQERAPRATIAGARVTFPFPPLPGLPIVAPAERGAFPGPFILAGSTPVGMLAPYRPGQPGAQQREVVTLGGAASGYQIRQNWFSDEYGPYRLKGDSLVWYRPETQLFEAALAPGAPPLPLALGRVIGYDTSHFDYVLSLGPSRERLGFFPTRVIVQPLLTGIEAGVVESVRTDNVYPYAVGAQVPTSQQVLEARGGPVAAQFAGGPVATAAARGGAGLIAGAAGAQNLLELRDALVEAMASPALSVASGDAERVRRLYLEIDERVRALGLGGEQPTSLPALQRAIRLAERESARQRPSSRVLAAAGRTGGGPSARASLELAAAGAAGDIGAARANLEAALASIEAGVVPQGPRAPAIFGVAGEPPSPGLSRAGAPVTPGEVVVDETGQEHVLIDERSKWDVLFAVVLTKFGVLYPQLALEVDPERRALLLAASLLGYAVPLTVAQVARISDPGPRPGPQATDQERQAWNAAREQQDRNVARQRAAIDYINSLPAGAVVAAQDVPNLGAIYPTLFQQAWNSIFDQEGLTTPERDQAALRDYGRRLWAYPGPPNTLLTPEGSPAMFAPRPTRVLPSAYAASVLATSGNDPNLGRLRDIILEPATRYRWMDVFAGPGPLFERQRAPTEPVDVGATLRAREPSARGVPGAVHAFRPPPRRATAGVGPYVSSGTAYGRGTSLYMFPSAARRAAPTRTSAAVPPTRTASTSAIASRRQQAPARAVPLATAAPARGRLAQDDTSTNLIQSAYIYRAPGSFVLRVVVDPVTAAGLRAGQQTALDRLARETERVTRPVPGSLAQADLIVVPGTNDTLFQITGPTRGPNPNIDWLRPSTVGVRDLLRRVVEALNARGATSSS</sequence>
<dbReference type="Proteomes" id="UP000248852">
    <property type="component" value="Segment"/>
</dbReference>
<accession>A0A2U7U8P7</accession>
<feature type="region of interest" description="Disordered" evidence="1">
    <location>
        <begin position="880"/>
        <end position="899"/>
    </location>
</feature>
<feature type="region of interest" description="Disordered" evidence="1">
    <location>
        <begin position="487"/>
        <end position="526"/>
    </location>
</feature>
<feature type="region of interest" description="Disordered" evidence="1">
    <location>
        <begin position="1279"/>
        <end position="1308"/>
    </location>
</feature>
<evidence type="ECO:0000256" key="1">
    <source>
        <dbReference type="SAM" id="MobiDB-lite"/>
    </source>
</evidence>
<feature type="compositionally biased region" description="Pro residues" evidence="1">
    <location>
        <begin position="322"/>
        <end position="334"/>
    </location>
</feature>
<reference evidence="2" key="1">
    <citation type="journal article" date="2018" name="Nat. Commun.">
        <title>Diversity and evolution of the emerging Pandoraviridae family.</title>
        <authorList>
            <person name="Legendre M."/>
            <person name="Fabre E."/>
            <person name="Poirot O."/>
            <person name="Jeudy S."/>
            <person name="Lartigue A."/>
            <person name="Alempic J.M."/>
            <person name="Beucher L."/>
            <person name="Philippe N."/>
            <person name="Bertaux L."/>
            <person name="Christo-Foroux E."/>
            <person name="Labadie K."/>
            <person name="Coute Y."/>
            <person name="Abergel C."/>
            <person name="Claverie J.M."/>
        </authorList>
    </citation>
    <scope>NUCLEOTIDE SEQUENCE [LARGE SCALE GENOMIC DNA]</scope>
    <source>
        <strain evidence="2">Quercus</strain>
    </source>
</reference>
<proteinExistence type="predicted"/>
<dbReference type="RefSeq" id="YP_009483068.1">
    <property type="nucleotide sequence ID" value="NC_037667.1"/>
</dbReference>
<evidence type="ECO:0000313" key="2">
    <source>
        <dbReference type="EMBL" id="AVK74799.1"/>
    </source>
</evidence>
<feature type="compositionally biased region" description="Low complexity" evidence="1">
    <location>
        <begin position="1279"/>
        <end position="1296"/>
    </location>
</feature>
<gene>
    <name evidence="2" type="ORF">pqer_cds_377</name>
</gene>
<evidence type="ECO:0008006" key="3">
    <source>
        <dbReference type="Google" id="ProtNLM"/>
    </source>
</evidence>
<name>A0A2U7U8P7_9VIRU</name>
<dbReference type="EMBL" id="MG011689">
    <property type="protein sequence ID" value="AVK74799.1"/>
    <property type="molecule type" value="Genomic_DNA"/>
</dbReference>